<feature type="chain" id="PRO_5041387894" evidence="1">
    <location>
        <begin position="19"/>
        <end position="770"/>
    </location>
</feature>
<accession>A0AA36MPE0</accession>
<gene>
    <name evidence="2" type="ORF">EVOR1521_LOCUS8307</name>
</gene>
<comment type="caution">
    <text evidence="2">The sequence shown here is derived from an EMBL/GenBank/DDBJ whole genome shotgun (WGS) entry which is preliminary data.</text>
</comment>
<organism evidence="2 3">
    <name type="scientific">Effrenium voratum</name>
    <dbReference type="NCBI Taxonomy" id="2562239"/>
    <lineage>
        <taxon>Eukaryota</taxon>
        <taxon>Sar</taxon>
        <taxon>Alveolata</taxon>
        <taxon>Dinophyceae</taxon>
        <taxon>Suessiales</taxon>
        <taxon>Symbiodiniaceae</taxon>
        <taxon>Effrenium</taxon>
    </lineage>
</organism>
<feature type="signal peptide" evidence="1">
    <location>
        <begin position="1"/>
        <end position="18"/>
    </location>
</feature>
<evidence type="ECO:0000313" key="3">
    <source>
        <dbReference type="Proteomes" id="UP001178507"/>
    </source>
</evidence>
<evidence type="ECO:0000313" key="2">
    <source>
        <dbReference type="EMBL" id="CAJ1380340.1"/>
    </source>
</evidence>
<keyword evidence="3" id="KW-1185">Reference proteome</keyword>
<keyword evidence="1" id="KW-0732">Signal</keyword>
<protein>
    <submittedName>
        <fullName evidence="2">Uncharacterized protein</fullName>
    </submittedName>
</protein>
<sequence>MNSMIMAIMMACATLLKADPTTCETAFFGLVGEDSCGDENGPDATKACSAVCKPLACAVVSSCAPGSTIAFSDETGPVTIAANDVQSFVQELEAEHASCPCAASKAKPSNMSKALRHSRVQKQASTSLRSGQAKGPEVSATACETAFFGLVGEDSCGDENGPDATKACSAACKPLACAVVSSCAPGSTIAFSDETGPVTIAANDVQSFVQELEAEHASCPCAASKAKPSNMSKALRHSRVQKQASTSLRSGQAKGPEVSATACETAFFGLVGEDSCGDENGPDATKACSAACKPLACAVVSSCAPGSTIAFSDETGPVTIAANDVQSFVQELEAEHASCPCAASKAKPSNMSKALRHSRVQKQASTSLRSGQAQGPEVSATACETAFFGLVGEDSCGDENGPDATKACSAACKPLACAVVSSCAPGSTIAFSDETGPVTIAANDVQSFVQELEAEHASCPCAASKAKPSNMSKALRHSRVQKQASTSLRSGQAQGPEVSATACETAFFGLVGEDSCGDENGPDATKACSAACKPLACAVVSSCAPGSTIAFSDETGPVTIAVNDVQSFVQKLEAEHASCPCAASKAKPSNMSKALRHSRVQKKASTSLRSGQAKGPEVSATACETAFFGLVGEDSCGDENGPDATKACSAACNKAKPSNMSKALRHSRVQKQASTSLRSGQAKGPEVSATACETAFFGLVGEDSCGDENGPDSTKACSAACKPLACAVVSSCAPGSTIAFSDETGPVTIAANDVQSFVQELEAEHASCAC</sequence>
<proteinExistence type="predicted"/>
<dbReference type="EMBL" id="CAUJNA010000702">
    <property type="protein sequence ID" value="CAJ1380340.1"/>
    <property type="molecule type" value="Genomic_DNA"/>
</dbReference>
<dbReference type="Proteomes" id="UP001178507">
    <property type="component" value="Unassembled WGS sequence"/>
</dbReference>
<name>A0AA36MPE0_9DINO</name>
<dbReference type="AlphaFoldDB" id="A0AA36MPE0"/>
<reference evidence="2" key="1">
    <citation type="submission" date="2023-08" db="EMBL/GenBank/DDBJ databases">
        <authorList>
            <person name="Chen Y."/>
            <person name="Shah S."/>
            <person name="Dougan E. K."/>
            <person name="Thang M."/>
            <person name="Chan C."/>
        </authorList>
    </citation>
    <scope>NUCLEOTIDE SEQUENCE</scope>
</reference>
<evidence type="ECO:0000256" key="1">
    <source>
        <dbReference type="SAM" id="SignalP"/>
    </source>
</evidence>